<feature type="modified residue" description="4-aspartylphosphate" evidence="2">
    <location>
        <position position="69"/>
    </location>
</feature>
<dbReference type="PANTHER" id="PTHR44591:SF19">
    <property type="entry name" value="TWO-COMPONENT RESPONSE REGULATOR-RELATED"/>
    <property type="match status" value="1"/>
</dbReference>
<keyword evidence="1 2" id="KW-0597">Phosphoprotein</keyword>
<reference evidence="4 5" key="1">
    <citation type="submission" date="2021-01" db="EMBL/GenBank/DDBJ databases">
        <title>Whole genome shotgun sequence of Actinoplanes couchii NBRC 106145.</title>
        <authorList>
            <person name="Komaki H."/>
            <person name="Tamura T."/>
        </authorList>
    </citation>
    <scope>NUCLEOTIDE SEQUENCE [LARGE SCALE GENOMIC DNA]</scope>
    <source>
        <strain evidence="4 5">NBRC 106145</strain>
    </source>
</reference>
<dbReference type="SUPFAM" id="SSF52172">
    <property type="entry name" value="CheY-like"/>
    <property type="match status" value="1"/>
</dbReference>
<dbReference type="InterPro" id="IPR011006">
    <property type="entry name" value="CheY-like_superfamily"/>
</dbReference>
<comment type="caution">
    <text evidence="4">The sequence shown here is derived from an EMBL/GenBank/DDBJ whole genome shotgun (WGS) entry which is preliminary data.</text>
</comment>
<evidence type="ECO:0000313" key="5">
    <source>
        <dbReference type="Proteomes" id="UP000612282"/>
    </source>
</evidence>
<accession>A0ABQ3XTM4</accession>
<dbReference type="Pfam" id="PF00072">
    <property type="entry name" value="Response_reg"/>
    <property type="match status" value="1"/>
</dbReference>
<dbReference type="InterPro" id="IPR050595">
    <property type="entry name" value="Bact_response_regulator"/>
</dbReference>
<dbReference type="PROSITE" id="PS50110">
    <property type="entry name" value="RESPONSE_REGULATORY"/>
    <property type="match status" value="1"/>
</dbReference>
<evidence type="ECO:0000256" key="2">
    <source>
        <dbReference type="PROSITE-ProRule" id="PRU00169"/>
    </source>
</evidence>
<dbReference type="Proteomes" id="UP000612282">
    <property type="component" value="Unassembled WGS sequence"/>
</dbReference>
<keyword evidence="5" id="KW-1185">Reference proteome</keyword>
<name>A0ABQ3XTM4_9ACTN</name>
<organism evidence="4 5">
    <name type="scientific">Actinoplanes couchii</name>
    <dbReference type="NCBI Taxonomy" id="403638"/>
    <lineage>
        <taxon>Bacteria</taxon>
        <taxon>Bacillati</taxon>
        <taxon>Actinomycetota</taxon>
        <taxon>Actinomycetes</taxon>
        <taxon>Micromonosporales</taxon>
        <taxon>Micromonosporaceae</taxon>
        <taxon>Actinoplanes</taxon>
    </lineage>
</organism>
<dbReference type="Pfam" id="PF13487">
    <property type="entry name" value="HD_5"/>
    <property type="match status" value="1"/>
</dbReference>
<gene>
    <name evidence="4" type="primary">cyaA</name>
    <name evidence="4" type="ORF">Aco03nite_102780</name>
</gene>
<dbReference type="RefSeq" id="WP_203810261.1">
    <property type="nucleotide sequence ID" value="NZ_BAAAQE010000030.1"/>
</dbReference>
<dbReference type="CDD" id="cd17569">
    <property type="entry name" value="REC_HupR-like"/>
    <property type="match status" value="1"/>
</dbReference>
<dbReference type="Gene3D" id="3.40.50.2300">
    <property type="match status" value="1"/>
</dbReference>
<dbReference type="InterPro" id="IPR001789">
    <property type="entry name" value="Sig_transdc_resp-reg_receiver"/>
</dbReference>
<evidence type="ECO:0000313" key="4">
    <source>
        <dbReference type="EMBL" id="GID61874.1"/>
    </source>
</evidence>
<feature type="domain" description="Response regulatory" evidence="3">
    <location>
        <begin position="20"/>
        <end position="135"/>
    </location>
</feature>
<evidence type="ECO:0000256" key="1">
    <source>
        <dbReference type="ARBA" id="ARBA00022553"/>
    </source>
</evidence>
<sequence>MRTELYRSGDVETRAKTLPTLLLVDDEESVLDTLSMQLGRDHRLLLAANADEALQLLADNDSVAAVISDMRMPGMDGIELLGRIQDDYPDVMRILHTGFGDMNTAIAAINSGGVYRYVPKPATREDILDVVQSAVTKHDHAMAERDMVDTTLKTSLQALFGILELSSPSGFARAGRIRELVAELTHSLELDGLWELEAATMASQLGAVTLPPEVMKKLVDGQSLNPDEQAQVRAMRSMVLPLIKEIPMMENVVAIVRGLAGEAPPPGGWSGLVEGAISVIKTAIEYETVFARTHDAGVAIAFLDQQGGLAPHVLYALRLVKGVEVSARNTTRACAIADLQIGMRLASDVTAVNGLVLIGRGTVVTEMMLDRLANFSRVVGLVEPVLTAA</sequence>
<dbReference type="PANTHER" id="PTHR44591">
    <property type="entry name" value="STRESS RESPONSE REGULATOR PROTEIN 1"/>
    <property type="match status" value="1"/>
</dbReference>
<protein>
    <submittedName>
        <fullName evidence="4">Response regulator</fullName>
    </submittedName>
</protein>
<dbReference type="EMBL" id="BOMG01000144">
    <property type="protein sequence ID" value="GID61874.1"/>
    <property type="molecule type" value="Genomic_DNA"/>
</dbReference>
<dbReference type="SMART" id="SM00448">
    <property type="entry name" value="REC"/>
    <property type="match status" value="1"/>
</dbReference>
<proteinExistence type="predicted"/>
<evidence type="ECO:0000259" key="3">
    <source>
        <dbReference type="PROSITE" id="PS50110"/>
    </source>
</evidence>